<evidence type="ECO:0000313" key="2">
    <source>
        <dbReference type="Proteomes" id="UP001375539"/>
    </source>
</evidence>
<dbReference type="Proteomes" id="UP001375539">
    <property type="component" value="Unassembled WGS sequence"/>
</dbReference>
<proteinExistence type="predicted"/>
<name>A0ACC6QTE8_9ACTN</name>
<gene>
    <name evidence="1" type="ORF">WKI58_35575</name>
</gene>
<reference evidence="1" key="1">
    <citation type="submission" date="2024-03" db="EMBL/GenBank/DDBJ databases">
        <title>Novel Streptomyces species of biotechnological and ecological value are a feature of Machair soil.</title>
        <authorList>
            <person name="Prole J.R."/>
            <person name="Goodfellow M."/>
            <person name="Allenby N."/>
            <person name="Ward A.C."/>
        </authorList>
    </citation>
    <scope>NUCLEOTIDE SEQUENCE</scope>
    <source>
        <strain evidence="1">MS1.AVA.4</strain>
    </source>
</reference>
<dbReference type="EMBL" id="JBBKAI010000002">
    <property type="protein sequence ID" value="MEJ8661767.1"/>
    <property type="molecule type" value="Genomic_DNA"/>
</dbReference>
<evidence type="ECO:0000313" key="1">
    <source>
        <dbReference type="EMBL" id="MEJ8661767.1"/>
    </source>
</evidence>
<accession>A0ACC6QTE8</accession>
<sequence>MTLPSGQGSGMGIAGAELLARLLAEHDHPARRPRRGGEQRLRPFVTRHQREALRMRHSFMPAHRFG</sequence>
<keyword evidence="2" id="KW-1185">Reference proteome</keyword>
<organism evidence="1 2">
    <name type="scientific">Streptomyces pratisoli</name>
    <dbReference type="NCBI Taxonomy" id="3139917"/>
    <lineage>
        <taxon>Bacteria</taxon>
        <taxon>Bacillati</taxon>
        <taxon>Actinomycetota</taxon>
        <taxon>Actinomycetes</taxon>
        <taxon>Kitasatosporales</taxon>
        <taxon>Streptomycetaceae</taxon>
        <taxon>Streptomyces</taxon>
    </lineage>
</organism>
<protein>
    <submittedName>
        <fullName evidence="1">Uncharacterized protein</fullName>
    </submittedName>
</protein>
<comment type="caution">
    <text evidence="1">The sequence shown here is derived from an EMBL/GenBank/DDBJ whole genome shotgun (WGS) entry which is preliminary data.</text>
</comment>